<gene>
    <name evidence="2" type="ORF">E6Q54_09910</name>
</gene>
<accession>A0A5C7Y4E7</accession>
<dbReference type="AlphaFoldDB" id="A0A5C7Y4E7"/>
<organism evidence="2 3">
    <name type="scientific">Mycolicibacter arupensis</name>
    <dbReference type="NCBI Taxonomy" id="342002"/>
    <lineage>
        <taxon>Bacteria</taxon>
        <taxon>Bacillati</taxon>
        <taxon>Actinomycetota</taxon>
        <taxon>Actinomycetes</taxon>
        <taxon>Mycobacteriales</taxon>
        <taxon>Mycobacteriaceae</taxon>
        <taxon>Mycolicibacter</taxon>
    </lineage>
</organism>
<proteinExistence type="predicted"/>
<name>A0A5C7Y4E7_9MYCO</name>
<dbReference type="RefSeq" id="WP_276760314.1">
    <property type="nucleotide sequence ID" value="NZ_SSGD01000048.1"/>
</dbReference>
<dbReference type="EMBL" id="SSGD01000048">
    <property type="protein sequence ID" value="TXI56670.1"/>
    <property type="molecule type" value="Genomic_DNA"/>
</dbReference>
<evidence type="ECO:0000313" key="3">
    <source>
        <dbReference type="Proteomes" id="UP000321797"/>
    </source>
</evidence>
<feature type="region of interest" description="Disordered" evidence="1">
    <location>
        <begin position="163"/>
        <end position="200"/>
    </location>
</feature>
<reference evidence="2 3" key="1">
    <citation type="submission" date="2018-09" db="EMBL/GenBank/DDBJ databases">
        <title>Metagenome Assembled Genomes from an Advanced Water Purification Facility.</title>
        <authorList>
            <person name="Stamps B.W."/>
            <person name="Spear J.R."/>
        </authorList>
    </citation>
    <scope>NUCLEOTIDE SEQUENCE [LARGE SCALE GENOMIC DNA]</scope>
    <source>
        <strain evidence="2">Bin_29_2</strain>
    </source>
</reference>
<evidence type="ECO:0000256" key="1">
    <source>
        <dbReference type="SAM" id="MobiDB-lite"/>
    </source>
</evidence>
<comment type="caution">
    <text evidence="2">The sequence shown here is derived from an EMBL/GenBank/DDBJ whole genome shotgun (WGS) entry which is preliminary data.</text>
</comment>
<evidence type="ECO:0000313" key="2">
    <source>
        <dbReference type="EMBL" id="TXI56670.1"/>
    </source>
</evidence>
<protein>
    <submittedName>
        <fullName evidence="2">Uncharacterized protein</fullName>
    </submittedName>
</protein>
<dbReference type="Proteomes" id="UP000321797">
    <property type="component" value="Unassembled WGS sequence"/>
</dbReference>
<sequence>MKARPWRCAPRPLALQRLAAEVISRCHGLGHAHSGGICDALTAAGIDPQVWTARQITAALNADMAARGWSWPDRIERPGAFLASRLRRLDWRPCGPPTNSDGGYAAGTDKSTRQATPMPVRCAPPIPATDAHRADAMATIRATLTRSRGMPSTRTRVLAGHHAQGVEQPGGHHHPSRTRSTQVLDPPALPADVPTHRLGI</sequence>
<feature type="region of interest" description="Disordered" evidence="1">
    <location>
        <begin position="93"/>
        <end position="119"/>
    </location>
</feature>